<reference evidence="2" key="2">
    <citation type="journal article" date="2015" name="Data Brief">
        <title>Shoot transcriptome of the giant reed, Arundo donax.</title>
        <authorList>
            <person name="Barrero R.A."/>
            <person name="Guerrero F.D."/>
            <person name="Moolhuijzen P."/>
            <person name="Goolsby J.A."/>
            <person name="Tidwell J."/>
            <person name="Bellgard S.E."/>
            <person name="Bellgard M.I."/>
        </authorList>
    </citation>
    <scope>NUCLEOTIDE SEQUENCE</scope>
    <source>
        <tissue evidence="2">Shoot tissue taken approximately 20 cm above the soil surface</tissue>
    </source>
</reference>
<dbReference type="EMBL" id="GBRH01276913">
    <property type="protein sequence ID" value="JAD20982.1"/>
    <property type="molecule type" value="Transcribed_RNA"/>
</dbReference>
<accession>A0A0A8YBZ0</accession>
<keyword evidence="1" id="KW-0812">Transmembrane</keyword>
<name>A0A0A8YBZ0_ARUDO</name>
<protein>
    <submittedName>
        <fullName evidence="2">Uncharacterized protein</fullName>
    </submittedName>
</protein>
<evidence type="ECO:0000256" key="1">
    <source>
        <dbReference type="SAM" id="Phobius"/>
    </source>
</evidence>
<keyword evidence="1" id="KW-0472">Membrane</keyword>
<proteinExistence type="predicted"/>
<keyword evidence="1" id="KW-1133">Transmembrane helix</keyword>
<dbReference type="AlphaFoldDB" id="A0A0A8YBZ0"/>
<organism evidence="2">
    <name type="scientific">Arundo donax</name>
    <name type="common">Giant reed</name>
    <name type="synonym">Donax arundinaceus</name>
    <dbReference type="NCBI Taxonomy" id="35708"/>
    <lineage>
        <taxon>Eukaryota</taxon>
        <taxon>Viridiplantae</taxon>
        <taxon>Streptophyta</taxon>
        <taxon>Embryophyta</taxon>
        <taxon>Tracheophyta</taxon>
        <taxon>Spermatophyta</taxon>
        <taxon>Magnoliopsida</taxon>
        <taxon>Liliopsida</taxon>
        <taxon>Poales</taxon>
        <taxon>Poaceae</taxon>
        <taxon>PACMAD clade</taxon>
        <taxon>Arundinoideae</taxon>
        <taxon>Arundineae</taxon>
        <taxon>Arundo</taxon>
    </lineage>
</organism>
<feature type="transmembrane region" description="Helical" evidence="1">
    <location>
        <begin position="23"/>
        <end position="41"/>
    </location>
</feature>
<evidence type="ECO:0000313" key="2">
    <source>
        <dbReference type="EMBL" id="JAD20982.1"/>
    </source>
</evidence>
<sequence>MSSKCLSLWAELFLNKIVTSKPYYIFVDIIFCKYFVISNFLRIRHVFCL</sequence>
<reference evidence="2" key="1">
    <citation type="submission" date="2014-09" db="EMBL/GenBank/DDBJ databases">
        <authorList>
            <person name="Magalhaes I.L.F."/>
            <person name="Oliveira U."/>
            <person name="Santos F.R."/>
            <person name="Vidigal T.H.D.A."/>
            <person name="Brescovit A.D."/>
            <person name="Santos A.J."/>
        </authorList>
    </citation>
    <scope>NUCLEOTIDE SEQUENCE</scope>
    <source>
        <tissue evidence="2">Shoot tissue taken approximately 20 cm above the soil surface</tissue>
    </source>
</reference>